<dbReference type="AlphaFoldDB" id="A0A183A971"/>
<dbReference type="InterPro" id="IPR036570">
    <property type="entry name" value="HORMA_dom_sf"/>
</dbReference>
<reference evidence="1 2" key="2">
    <citation type="submission" date="2018-11" db="EMBL/GenBank/DDBJ databases">
        <authorList>
            <consortium name="Pathogen Informatics"/>
        </authorList>
    </citation>
    <scope>NUCLEOTIDE SEQUENCE [LARGE SCALE GENOMIC DNA]</scope>
    <source>
        <strain evidence="1 2">Egypt</strain>
    </source>
</reference>
<sequence>MGCAISCKWKMKYGLISCSVFQTVSQAVTNNKEDIYVEEMEISLFDLTDVCTDPQVKKYIYECVESLRTQLFRVRELRIVIKVVTDSIHQDDSDCLECLVIRLDGLNEEFLRWDRLATAFQEDCAAALLRLNMLECIYPPVDFVVVDQYGEDIMESIID</sequence>
<evidence type="ECO:0000313" key="2">
    <source>
        <dbReference type="Proteomes" id="UP000272942"/>
    </source>
</evidence>
<organism evidence="3">
    <name type="scientific">Echinostoma caproni</name>
    <dbReference type="NCBI Taxonomy" id="27848"/>
    <lineage>
        <taxon>Eukaryota</taxon>
        <taxon>Metazoa</taxon>
        <taxon>Spiralia</taxon>
        <taxon>Lophotrochozoa</taxon>
        <taxon>Platyhelminthes</taxon>
        <taxon>Trematoda</taxon>
        <taxon>Digenea</taxon>
        <taxon>Plagiorchiida</taxon>
        <taxon>Echinostomata</taxon>
        <taxon>Echinostomatoidea</taxon>
        <taxon>Echinostomatidae</taxon>
        <taxon>Echinostoma</taxon>
    </lineage>
</organism>
<dbReference type="Proteomes" id="UP000272942">
    <property type="component" value="Unassembled WGS sequence"/>
</dbReference>
<dbReference type="OrthoDB" id="6257449at2759"/>
<protein>
    <submittedName>
        <fullName evidence="3">Mitotic spindle assembly checkpoint protein MAD2A</fullName>
    </submittedName>
</protein>
<proteinExistence type="predicted"/>
<dbReference type="EMBL" id="UZAN01040453">
    <property type="protein sequence ID" value="VDP69693.1"/>
    <property type="molecule type" value="Genomic_DNA"/>
</dbReference>
<reference evidence="3" key="1">
    <citation type="submission" date="2016-06" db="UniProtKB">
        <authorList>
            <consortium name="WormBaseParasite"/>
        </authorList>
    </citation>
    <scope>IDENTIFICATION</scope>
</reference>
<keyword evidence="2" id="KW-1185">Reference proteome</keyword>
<name>A0A183A971_9TREM</name>
<dbReference type="Gene3D" id="3.30.900.10">
    <property type="entry name" value="HORMA domain"/>
    <property type="match status" value="1"/>
</dbReference>
<dbReference type="WBParaSite" id="ECPE_0000350901-mRNA-1">
    <property type="protein sequence ID" value="ECPE_0000350901-mRNA-1"/>
    <property type="gene ID" value="ECPE_0000350901"/>
</dbReference>
<evidence type="ECO:0000313" key="3">
    <source>
        <dbReference type="WBParaSite" id="ECPE_0000350901-mRNA-1"/>
    </source>
</evidence>
<accession>A0A183A971</accession>
<evidence type="ECO:0000313" key="1">
    <source>
        <dbReference type="EMBL" id="VDP69693.1"/>
    </source>
</evidence>
<gene>
    <name evidence="1" type="ORF">ECPE_LOCUS3506</name>
</gene>